<dbReference type="Gene3D" id="3.40.630.30">
    <property type="match status" value="1"/>
</dbReference>
<organism evidence="4 5">
    <name type="scientific">Coemansia javaensis</name>
    <dbReference type="NCBI Taxonomy" id="2761396"/>
    <lineage>
        <taxon>Eukaryota</taxon>
        <taxon>Fungi</taxon>
        <taxon>Fungi incertae sedis</taxon>
        <taxon>Zoopagomycota</taxon>
        <taxon>Kickxellomycotina</taxon>
        <taxon>Kickxellomycetes</taxon>
        <taxon>Kickxellales</taxon>
        <taxon>Kickxellaceae</taxon>
        <taxon>Coemansia</taxon>
    </lineage>
</organism>
<evidence type="ECO:0000256" key="2">
    <source>
        <dbReference type="ARBA" id="ARBA00023315"/>
    </source>
</evidence>
<comment type="caution">
    <text evidence="4">The sequence shown here is derived from an EMBL/GenBank/DDBJ whole genome shotgun (WGS) entry which is preliminary data.</text>
</comment>
<feature type="domain" description="N-acetyltransferase" evidence="3">
    <location>
        <begin position="4"/>
        <end position="172"/>
    </location>
</feature>
<dbReference type="PROSITE" id="PS51186">
    <property type="entry name" value="GNAT"/>
    <property type="match status" value="1"/>
</dbReference>
<dbReference type="SUPFAM" id="SSF55729">
    <property type="entry name" value="Acyl-CoA N-acyltransferases (Nat)"/>
    <property type="match status" value="1"/>
</dbReference>
<accession>A0A9W8LN59</accession>
<dbReference type="CDD" id="cd04301">
    <property type="entry name" value="NAT_SF"/>
    <property type="match status" value="1"/>
</dbReference>
<dbReference type="GO" id="GO:0004059">
    <property type="term" value="F:aralkylamine N-acetyltransferase activity"/>
    <property type="evidence" value="ECO:0007669"/>
    <property type="project" value="TreeGrafter"/>
</dbReference>
<name>A0A9W8LN59_9FUNG</name>
<dbReference type="EMBL" id="JANBUL010000008">
    <property type="protein sequence ID" value="KAJ2785715.1"/>
    <property type="molecule type" value="Genomic_DNA"/>
</dbReference>
<dbReference type="Pfam" id="PF13508">
    <property type="entry name" value="Acetyltransf_7"/>
    <property type="match status" value="1"/>
</dbReference>
<dbReference type="InterPro" id="IPR051635">
    <property type="entry name" value="SNAT-like"/>
</dbReference>
<dbReference type="Proteomes" id="UP001140217">
    <property type="component" value="Unassembled WGS sequence"/>
</dbReference>
<dbReference type="PANTHER" id="PTHR10908">
    <property type="entry name" value="SEROTONIN N-ACETYLTRANSFERASE"/>
    <property type="match status" value="1"/>
</dbReference>
<evidence type="ECO:0000313" key="4">
    <source>
        <dbReference type="EMBL" id="KAJ2785715.1"/>
    </source>
</evidence>
<keyword evidence="1" id="KW-0808">Transferase</keyword>
<evidence type="ECO:0000259" key="3">
    <source>
        <dbReference type="PROSITE" id="PS51186"/>
    </source>
</evidence>
<sequence length="173" mass="18953">MSMLEFRTVRSEDEVRAAHVHEAAGYAEDEAASLEAMLYRFRHAPHLFLGAFDARDGIVGYVMSTQGAGPLVTHESMARHDPGGRTVCIHSVCVSPAWQRRGVASRLLAEYALLVRAHNRSLEAAGAGPTLTRLAMLSRTSLVPLYERAGYTNLGRSSVVHGDEAWYDCVLDL</sequence>
<dbReference type="OrthoDB" id="30840at2759"/>
<protein>
    <recommendedName>
        <fullName evidence="3">N-acetyltransferase domain-containing protein</fullName>
    </recommendedName>
</protein>
<gene>
    <name evidence="4" type="ORF">H4R18_000406</name>
</gene>
<dbReference type="PANTHER" id="PTHR10908:SF0">
    <property type="entry name" value="SEROTONIN N-ACETYLTRANSFERASE"/>
    <property type="match status" value="1"/>
</dbReference>
<keyword evidence="2" id="KW-0012">Acyltransferase</keyword>
<reference evidence="4" key="1">
    <citation type="submission" date="2022-07" db="EMBL/GenBank/DDBJ databases">
        <title>Phylogenomic reconstructions and comparative analyses of Kickxellomycotina fungi.</title>
        <authorList>
            <person name="Reynolds N.K."/>
            <person name="Stajich J.E."/>
            <person name="Barry K."/>
            <person name="Grigoriev I.V."/>
            <person name="Crous P."/>
            <person name="Smith M.E."/>
        </authorList>
    </citation>
    <scope>NUCLEOTIDE SEQUENCE</scope>
    <source>
        <strain evidence="4">NBRC 105414</strain>
    </source>
</reference>
<evidence type="ECO:0000313" key="5">
    <source>
        <dbReference type="Proteomes" id="UP001140217"/>
    </source>
</evidence>
<dbReference type="InterPro" id="IPR016181">
    <property type="entry name" value="Acyl_CoA_acyltransferase"/>
</dbReference>
<dbReference type="AlphaFoldDB" id="A0A9W8LN59"/>
<dbReference type="InterPro" id="IPR000182">
    <property type="entry name" value="GNAT_dom"/>
</dbReference>
<keyword evidence="5" id="KW-1185">Reference proteome</keyword>
<evidence type="ECO:0000256" key="1">
    <source>
        <dbReference type="ARBA" id="ARBA00022679"/>
    </source>
</evidence>
<dbReference type="GO" id="GO:0005737">
    <property type="term" value="C:cytoplasm"/>
    <property type="evidence" value="ECO:0007669"/>
    <property type="project" value="TreeGrafter"/>
</dbReference>
<proteinExistence type="predicted"/>